<dbReference type="RefSeq" id="WP_184174689.1">
    <property type="nucleotide sequence ID" value="NZ_JACHGF010000004.1"/>
</dbReference>
<protein>
    <submittedName>
        <fullName evidence="1">Tetratricopeptide (TPR) repeat protein</fullName>
    </submittedName>
</protein>
<name>A0A840TKL2_9BACT</name>
<comment type="caution">
    <text evidence="1">The sequence shown here is derived from an EMBL/GenBank/DDBJ whole genome shotgun (WGS) entry which is preliminary data.</text>
</comment>
<proteinExistence type="predicted"/>
<dbReference type="EMBL" id="JACHGF010000004">
    <property type="protein sequence ID" value="MBB5284726.1"/>
    <property type="molecule type" value="Genomic_DNA"/>
</dbReference>
<accession>A0A840TKL2</accession>
<keyword evidence="2" id="KW-1185">Reference proteome</keyword>
<evidence type="ECO:0000313" key="1">
    <source>
        <dbReference type="EMBL" id="MBB5284726.1"/>
    </source>
</evidence>
<evidence type="ECO:0000313" key="2">
    <source>
        <dbReference type="Proteomes" id="UP000557307"/>
    </source>
</evidence>
<sequence>MSWLGGLLGLLVLPLAGAGQDLFDYSHSERFARHLLRSGQYQMATSELERLLFMAPADSTLPVLLLRAYRLAGQPEQGMRRAGQLYPGLLAMPEKAAWEYGRFLLEQEQFQQAEDFWQKSLPERSLDKRLLLSTSRALRDQYGEALRLLEPLEANEHPLVMPYRELLEEAVQQRTKSPWLAGTLSTLVPASGRFYTRDWKDGLVSLLFMGTTAWQSYRGFRANGTRSARGWIYGGISFGFYVGNIYGSVRSAKQYNDRQVGYYRTAVKNVFNGYY</sequence>
<gene>
    <name evidence="1" type="ORF">HNQ92_002874</name>
</gene>
<dbReference type="InterPro" id="IPR011990">
    <property type="entry name" value="TPR-like_helical_dom_sf"/>
</dbReference>
<dbReference type="Gene3D" id="1.25.40.10">
    <property type="entry name" value="Tetratricopeptide repeat domain"/>
    <property type="match status" value="1"/>
</dbReference>
<dbReference type="Proteomes" id="UP000557307">
    <property type="component" value="Unassembled WGS sequence"/>
</dbReference>
<organism evidence="1 2">
    <name type="scientific">Rhabdobacter roseus</name>
    <dbReference type="NCBI Taxonomy" id="1655419"/>
    <lineage>
        <taxon>Bacteria</taxon>
        <taxon>Pseudomonadati</taxon>
        <taxon>Bacteroidota</taxon>
        <taxon>Cytophagia</taxon>
        <taxon>Cytophagales</taxon>
        <taxon>Cytophagaceae</taxon>
        <taxon>Rhabdobacter</taxon>
    </lineage>
</organism>
<reference evidence="1 2" key="1">
    <citation type="submission" date="2020-08" db="EMBL/GenBank/DDBJ databases">
        <title>Genomic Encyclopedia of Type Strains, Phase IV (KMG-IV): sequencing the most valuable type-strain genomes for metagenomic binning, comparative biology and taxonomic classification.</title>
        <authorList>
            <person name="Goeker M."/>
        </authorList>
    </citation>
    <scope>NUCLEOTIDE SEQUENCE [LARGE SCALE GENOMIC DNA]</scope>
    <source>
        <strain evidence="1 2">DSM 105074</strain>
    </source>
</reference>
<dbReference type="SUPFAM" id="SSF48452">
    <property type="entry name" value="TPR-like"/>
    <property type="match status" value="1"/>
</dbReference>
<dbReference type="AlphaFoldDB" id="A0A840TKL2"/>